<proteinExistence type="inferred from homology"/>
<dbReference type="GO" id="GO:0022625">
    <property type="term" value="C:cytosolic large ribosomal subunit"/>
    <property type="evidence" value="ECO:0007669"/>
    <property type="project" value="InterPro"/>
</dbReference>
<dbReference type="Proteomes" id="UP000734854">
    <property type="component" value="Unassembled WGS sequence"/>
</dbReference>
<evidence type="ECO:0000256" key="1">
    <source>
        <dbReference type="ARBA" id="ARBA00003362"/>
    </source>
</evidence>
<reference evidence="7 8" key="1">
    <citation type="submission" date="2020-08" db="EMBL/GenBank/DDBJ databases">
        <title>Plant Genome Project.</title>
        <authorList>
            <person name="Zhang R.-G."/>
        </authorList>
    </citation>
    <scope>NUCLEOTIDE SEQUENCE [LARGE SCALE GENOMIC DNA]</scope>
    <source>
        <tissue evidence="7">Rhizome</tissue>
    </source>
</reference>
<feature type="region of interest" description="Disordered" evidence="6">
    <location>
        <begin position="82"/>
        <end position="107"/>
    </location>
</feature>
<evidence type="ECO:0000313" key="8">
    <source>
        <dbReference type="Proteomes" id="UP000734854"/>
    </source>
</evidence>
<accession>A0A8J5F2K6</accession>
<dbReference type="InterPro" id="IPR027534">
    <property type="entry name" value="Ribosomal_P1/P2"/>
</dbReference>
<dbReference type="InterPro" id="IPR038716">
    <property type="entry name" value="P1/P2_N_sf"/>
</dbReference>
<dbReference type="GO" id="GO:0002182">
    <property type="term" value="P:cytoplasmic translational elongation"/>
    <property type="evidence" value="ECO:0007669"/>
    <property type="project" value="InterPro"/>
</dbReference>
<keyword evidence="4" id="KW-0689">Ribosomal protein</keyword>
<comment type="function">
    <text evidence="1">Plays an important role in the elongation step of protein synthesis.</text>
</comment>
<dbReference type="Pfam" id="PF00428">
    <property type="entry name" value="Ribosomal_60s"/>
    <property type="match status" value="1"/>
</dbReference>
<feature type="compositionally biased region" description="Basic and acidic residues" evidence="6">
    <location>
        <begin position="91"/>
        <end position="101"/>
    </location>
</feature>
<evidence type="ECO:0000256" key="5">
    <source>
        <dbReference type="ARBA" id="ARBA00023274"/>
    </source>
</evidence>
<evidence type="ECO:0000256" key="4">
    <source>
        <dbReference type="ARBA" id="ARBA00022980"/>
    </source>
</evidence>
<keyword evidence="5" id="KW-0687">Ribonucleoprotein</keyword>
<evidence type="ECO:0000256" key="3">
    <source>
        <dbReference type="ARBA" id="ARBA00011266"/>
    </source>
</evidence>
<dbReference type="FunFam" id="1.10.10.1410:FF:000002">
    <property type="entry name" value="60S acidic ribosomal protein P2"/>
    <property type="match status" value="1"/>
</dbReference>
<keyword evidence="8" id="KW-1185">Reference proteome</keyword>
<gene>
    <name evidence="7" type="ORF">ZIOFF_062833</name>
</gene>
<dbReference type="InterPro" id="IPR044076">
    <property type="entry name" value="Ribosomal_P2"/>
</dbReference>
<dbReference type="AlphaFoldDB" id="A0A8J5F2K6"/>
<dbReference type="PANTHER" id="PTHR21141">
    <property type="entry name" value="60S ACIDIC RIBOSOMAL PROTEIN FAMILY MEMBER"/>
    <property type="match status" value="1"/>
</dbReference>
<comment type="caution">
    <text evidence="7">The sequence shown here is derived from an EMBL/GenBank/DDBJ whole genome shotgun (WGS) entry which is preliminary data.</text>
</comment>
<comment type="subunit">
    <text evidence="3">P1 and P2 exist as dimers at the large ribosomal subunit.</text>
</comment>
<evidence type="ECO:0000256" key="6">
    <source>
        <dbReference type="SAM" id="MobiDB-lite"/>
    </source>
</evidence>
<dbReference type="Gene3D" id="1.10.10.1410">
    <property type="match status" value="1"/>
</dbReference>
<protein>
    <recommendedName>
        <fullName evidence="9">60S acidic ribosomal protein P2</fullName>
    </recommendedName>
</protein>
<dbReference type="CDD" id="cd05833">
    <property type="entry name" value="Ribosomal_P2"/>
    <property type="match status" value="1"/>
</dbReference>
<evidence type="ECO:0000313" key="7">
    <source>
        <dbReference type="EMBL" id="KAG6479370.1"/>
    </source>
</evidence>
<comment type="similarity">
    <text evidence="2">Belongs to the eukaryotic ribosomal protein P1/P2 family.</text>
</comment>
<organism evidence="7 8">
    <name type="scientific">Zingiber officinale</name>
    <name type="common">Ginger</name>
    <name type="synonym">Amomum zingiber</name>
    <dbReference type="NCBI Taxonomy" id="94328"/>
    <lineage>
        <taxon>Eukaryota</taxon>
        <taxon>Viridiplantae</taxon>
        <taxon>Streptophyta</taxon>
        <taxon>Embryophyta</taxon>
        <taxon>Tracheophyta</taxon>
        <taxon>Spermatophyta</taxon>
        <taxon>Magnoliopsida</taxon>
        <taxon>Liliopsida</taxon>
        <taxon>Zingiberales</taxon>
        <taxon>Zingiberaceae</taxon>
        <taxon>Zingiber</taxon>
    </lineage>
</organism>
<evidence type="ECO:0008006" key="9">
    <source>
        <dbReference type="Google" id="ProtNLM"/>
    </source>
</evidence>
<dbReference type="PANTHER" id="PTHR21141:SF5">
    <property type="entry name" value="LARGE RIBOSOMAL SUBUNIT PROTEIN P2"/>
    <property type="match status" value="1"/>
</dbReference>
<sequence>MKIVAAYLLVVLGGNPNPSADDIRSILESVGAEAEDKRINHFLAEVKGKDITEVIAAGREKFASVPSGGSVAAIGVAAPGSGGAGGAPAAEEPKKEEKVEEKEESDEVKLPVFPSRKFSFGIFNPAVVARKGVATLSSSKNLTATRTVSIQKPSVLKEKSKLSSGQPSKNAKNVTNVAAKNITSIGIAQENQAIKRQKLDDGRSKQIHNLKNRVLLHKSRLGLASAPDVHSSGAKVGQGEKPLQQGMELYPRIGKNFDIKVFTNCRFGMMSWAVLAVTYCIKQFYLMAEPLEVPFLVGSVARVAHDALVGTVLEYAGSQPP</sequence>
<evidence type="ECO:0000256" key="2">
    <source>
        <dbReference type="ARBA" id="ARBA00005436"/>
    </source>
</evidence>
<name>A0A8J5F2K6_ZINOF</name>
<dbReference type="EMBL" id="JACMSC010000017">
    <property type="protein sequence ID" value="KAG6479370.1"/>
    <property type="molecule type" value="Genomic_DNA"/>
</dbReference>
<dbReference type="GO" id="GO:0003735">
    <property type="term" value="F:structural constituent of ribosome"/>
    <property type="evidence" value="ECO:0007669"/>
    <property type="project" value="InterPro"/>
</dbReference>
<dbReference type="HAMAP" id="MF_01478">
    <property type="entry name" value="Ribosomal_L12_arch"/>
    <property type="match status" value="1"/>
</dbReference>